<dbReference type="PANTHER" id="PTHR33445:SF1">
    <property type="entry name" value="ATP SYNTHASE SUBUNIT B"/>
    <property type="match status" value="1"/>
</dbReference>
<dbReference type="AlphaFoldDB" id="A0A7C1G557"/>
<evidence type="ECO:0000313" key="17">
    <source>
        <dbReference type="EMBL" id="HEF65816.1"/>
    </source>
</evidence>
<accession>A0A7C1G557</accession>
<organism evidence="17">
    <name type="scientific">Thermomicrobium roseum</name>
    <dbReference type="NCBI Taxonomy" id="500"/>
    <lineage>
        <taxon>Bacteria</taxon>
        <taxon>Pseudomonadati</taxon>
        <taxon>Thermomicrobiota</taxon>
        <taxon>Thermomicrobia</taxon>
        <taxon>Thermomicrobiales</taxon>
        <taxon>Thermomicrobiaceae</taxon>
        <taxon>Thermomicrobium</taxon>
    </lineage>
</organism>
<evidence type="ECO:0000256" key="7">
    <source>
        <dbReference type="ARBA" id="ARBA00022989"/>
    </source>
</evidence>
<evidence type="ECO:0000256" key="8">
    <source>
        <dbReference type="ARBA" id="ARBA00023065"/>
    </source>
</evidence>
<comment type="caution">
    <text evidence="17">The sequence shown here is derived from an EMBL/GenBank/DDBJ whole genome shotgun (WGS) entry which is preliminary data.</text>
</comment>
<comment type="subcellular location">
    <subcellularLocation>
        <location evidence="15">Cell membrane</location>
        <topology evidence="15">Single-pass membrane protein</topology>
    </subcellularLocation>
    <subcellularLocation>
        <location evidence="14">Endomembrane system</location>
        <topology evidence="14">Single-pass membrane protein</topology>
    </subcellularLocation>
</comment>
<evidence type="ECO:0000256" key="5">
    <source>
        <dbReference type="ARBA" id="ARBA00022692"/>
    </source>
</evidence>
<dbReference type="InterPro" id="IPR002146">
    <property type="entry name" value="ATP_synth_b/b'su_bac/chlpt"/>
</dbReference>
<keyword evidence="4 15" id="KW-0138">CF(0)</keyword>
<dbReference type="InterPro" id="IPR005864">
    <property type="entry name" value="ATP_synth_F0_bsu_bac"/>
</dbReference>
<evidence type="ECO:0000256" key="2">
    <source>
        <dbReference type="ARBA" id="ARBA00022448"/>
    </source>
</evidence>
<dbReference type="GO" id="GO:0012505">
    <property type="term" value="C:endomembrane system"/>
    <property type="evidence" value="ECO:0007669"/>
    <property type="project" value="UniProtKB-SubCell"/>
</dbReference>
<protein>
    <recommendedName>
        <fullName evidence="15">ATP synthase subunit b</fullName>
    </recommendedName>
    <alternativeName>
        <fullName evidence="15">ATP synthase F(0) sector subunit b</fullName>
    </alternativeName>
    <alternativeName>
        <fullName evidence="15">ATPase subunit I</fullName>
    </alternativeName>
    <alternativeName>
        <fullName evidence="15">F-type ATPase subunit b</fullName>
        <shortName evidence="15">F-ATPase subunit b</shortName>
    </alternativeName>
</protein>
<name>A0A7C1G557_THERO</name>
<dbReference type="GO" id="GO:0005886">
    <property type="term" value="C:plasma membrane"/>
    <property type="evidence" value="ECO:0007669"/>
    <property type="project" value="UniProtKB-SubCell"/>
</dbReference>
<evidence type="ECO:0000256" key="16">
    <source>
        <dbReference type="RuleBase" id="RU003848"/>
    </source>
</evidence>
<evidence type="ECO:0000256" key="6">
    <source>
        <dbReference type="ARBA" id="ARBA00022781"/>
    </source>
</evidence>
<keyword evidence="6 15" id="KW-0375">Hydrogen ion transport</keyword>
<keyword evidence="2 15" id="KW-0813">Transport</keyword>
<gene>
    <name evidence="15 17" type="primary">atpF</name>
    <name evidence="17" type="ORF">ENP47_09500</name>
</gene>
<evidence type="ECO:0000256" key="4">
    <source>
        <dbReference type="ARBA" id="ARBA00022547"/>
    </source>
</evidence>
<dbReference type="EMBL" id="DSJL01000011">
    <property type="protein sequence ID" value="HEF65816.1"/>
    <property type="molecule type" value="Genomic_DNA"/>
</dbReference>
<keyword evidence="7 15" id="KW-1133">Transmembrane helix</keyword>
<dbReference type="SUPFAM" id="SSF81573">
    <property type="entry name" value="F1F0 ATP synthase subunit B, membrane domain"/>
    <property type="match status" value="1"/>
</dbReference>
<dbReference type="GO" id="GO:0046961">
    <property type="term" value="F:proton-transporting ATPase activity, rotational mechanism"/>
    <property type="evidence" value="ECO:0007669"/>
    <property type="project" value="TreeGrafter"/>
</dbReference>
<dbReference type="Gene3D" id="6.10.250.1580">
    <property type="match status" value="1"/>
</dbReference>
<evidence type="ECO:0000256" key="9">
    <source>
        <dbReference type="ARBA" id="ARBA00023136"/>
    </source>
</evidence>
<dbReference type="Pfam" id="PF00430">
    <property type="entry name" value="ATP-synt_B"/>
    <property type="match status" value="1"/>
</dbReference>
<dbReference type="PANTHER" id="PTHR33445">
    <property type="entry name" value="ATP SYNTHASE SUBUNIT B', CHLOROPLASTIC"/>
    <property type="match status" value="1"/>
</dbReference>
<evidence type="ECO:0000256" key="15">
    <source>
        <dbReference type="HAMAP-Rule" id="MF_01398"/>
    </source>
</evidence>
<keyword evidence="3 15" id="KW-1003">Cell membrane</keyword>
<keyword evidence="5 15" id="KW-0812">Transmembrane</keyword>
<keyword evidence="8 15" id="KW-0406">Ion transport</keyword>
<comment type="function">
    <text evidence="12">Component of the F(0) channel, it forms part of the peripheral stalk, linking F(1) to F(0). The b'-subunit is a diverged and duplicated form of b found in plants and photosynthetic bacteria.</text>
</comment>
<dbReference type="HAMAP" id="MF_01398">
    <property type="entry name" value="ATP_synth_b_bprime"/>
    <property type="match status" value="1"/>
</dbReference>
<dbReference type="GO" id="GO:0045259">
    <property type="term" value="C:proton-transporting ATP synthase complex"/>
    <property type="evidence" value="ECO:0007669"/>
    <property type="project" value="UniProtKB-KW"/>
</dbReference>
<dbReference type="CDD" id="cd06503">
    <property type="entry name" value="ATP-synt_Fo_b"/>
    <property type="match status" value="1"/>
</dbReference>
<dbReference type="GO" id="GO:0046933">
    <property type="term" value="F:proton-transporting ATP synthase activity, rotational mechanism"/>
    <property type="evidence" value="ECO:0007669"/>
    <property type="project" value="UniProtKB-UniRule"/>
</dbReference>
<feature type="transmembrane region" description="Helical" evidence="15">
    <location>
        <begin position="12"/>
        <end position="30"/>
    </location>
</feature>
<keyword evidence="9 15" id="KW-0472">Membrane</keyword>
<sequence>MDQLGISGENLLVQLIAFLLFLAVFWRFALGPITRMIDQRQERIREGLEAAERMKRELAETQARNEEILTEARREAQRIVASARESAEQLIARAREEAQQQAQQLIQQAQEAIEAERQRVWAELRREVADLAILAATRILREELDRERHLALVERALAELDGARR</sequence>
<evidence type="ECO:0000256" key="11">
    <source>
        <dbReference type="ARBA" id="ARBA00025198"/>
    </source>
</evidence>
<evidence type="ECO:0000256" key="14">
    <source>
        <dbReference type="ARBA" id="ARBA00037847"/>
    </source>
</evidence>
<evidence type="ECO:0000256" key="12">
    <source>
        <dbReference type="ARBA" id="ARBA00025614"/>
    </source>
</evidence>
<keyword evidence="10 15" id="KW-0066">ATP synthesis</keyword>
<dbReference type="InterPro" id="IPR028987">
    <property type="entry name" value="ATP_synth_B-like_membr_sf"/>
</dbReference>
<evidence type="ECO:0000256" key="3">
    <source>
        <dbReference type="ARBA" id="ARBA00022475"/>
    </source>
</evidence>
<comment type="subunit">
    <text evidence="13">F-type ATPases have 2 components, F(1) - the catalytic core - and F(0) - the membrane proton channel. F(1) has five subunits: alpha(3), beta(3), gamma(1), delta(1), epsilon(1). F(0) has four main subunits: a(1), b(2) and c(10-14). The alpha and beta chains form an alternating ring which encloses part of the gamma chain. F(1) is attached to F(0) by a central stalk formed by the gamma and epsilon chains, while a peripheral stalk is formed by the delta and b chains.</text>
</comment>
<dbReference type="InterPro" id="IPR050059">
    <property type="entry name" value="ATP_synthase_B_chain"/>
</dbReference>
<evidence type="ECO:0000256" key="10">
    <source>
        <dbReference type="ARBA" id="ARBA00023310"/>
    </source>
</evidence>
<dbReference type="NCBIfam" id="TIGR01144">
    <property type="entry name" value="ATP_synt_b"/>
    <property type="match status" value="1"/>
</dbReference>
<comment type="subunit">
    <text evidence="15">F-type ATPases have 2 components, F(1) - the catalytic core - and F(0) - the membrane proton channel. F(1) has five subunits: alpha(3), beta(3), gamma(1), delta(1), epsilon(1). F(0) has three main subunits: a(1), b(2) and c(10-14). The alpha and beta chains form an alternating ring which encloses part of the gamma chain. F(1) is attached to F(0) by a central stalk formed by the gamma and epsilon chains, while a peripheral stalk is formed by the delta and b chains.</text>
</comment>
<comment type="similarity">
    <text evidence="1 15 16">Belongs to the ATPase B chain family.</text>
</comment>
<proteinExistence type="inferred from homology"/>
<evidence type="ECO:0000256" key="1">
    <source>
        <dbReference type="ARBA" id="ARBA00005513"/>
    </source>
</evidence>
<evidence type="ECO:0000256" key="13">
    <source>
        <dbReference type="ARBA" id="ARBA00026054"/>
    </source>
</evidence>
<reference evidence="17" key="1">
    <citation type="journal article" date="2020" name="mSystems">
        <title>Genome- and Community-Level Interaction Insights into Carbon Utilization and Element Cycling Functions of Hydrothermarchaeota in Hydrothermal Sediment.</title>
        <authorList>
            <person name="Zhou Z."/>
            <person name="Liu Y."/>
            <person name="Xu W."/>
            <person name="Pan J."/>
            <person name="Luo Z.H."/>
            <person name="Li M."/>
        </authorList>
    </citation>
    <scope>NUCLEOTIDE SEQUENCE [LARGE SCALE GENOMIC DNA]</scope>
    <source>
        <strain evidence="17">SpSt-222</strain>
    </source>
</reference>
<comment type="function">
    <text evidence="11 15">F(1)F(0) ATP synthase produces ATP from ADP in the presence of a proton or sodium gradient. F-type ATPases consist of two structural domains, F(1) containing the extramembraneous catalytic core and F(0) containing the membrane proton channel, linked together by a central stalk and a peripheral stalk. During catalysis, ATP synthesis in the catalytic domain of F(1) is coupled via a rotary mechanism of the central stalk subunits to proton translocation.</text>
</comment>